<dbReference type="NCBIfam" id="TIGR04519">
    <property type="entry name" value="MoCo_extend_TAT"/>
    <property type="match status" value="1"/>
</dbReference>
<dbReference type="RefSeq" id="WP_169672143.1">
    <property type="nucleotide sequence ID" value="NZ_JABBHF010000004.1"/>
</dbReference>
<dbReference type="SUPFAM" id="SSF54862">
    <property type="entry name" value="4Fe-4S ferredoxins"/>
    <property type="match status" value="1"/>
</dbReference>
<protein>
    <submittedName>
        <fullName evidence="3">TAT-variant-translocated molybdopterin oxidoreductase</fullName>
    </submittedName>
</protein>
<feature type="domain" description="4Fe-4S ferredoxin-type" evidence="2">
    <location>
        <begin position="889"/>
        <end position="918"/>
    </location>
</feature>
<dbReference type="Pfam" id="PF12838">
    <property type="entry name" value="Fer4_7"/>
    <property type="match status" value="1"/>
</dbReference>
<comment type="caution">
    <text evidence="3">The sequence shown here is derived from an EMBL/GenBank/DDBJ whole genome shotgun (WGS) entry which is preliminary data.</text>
</comment>
<dbReference type="PANTHER" id="PTHR42783:SF3">
    <property type="entry name" value="GLUTAMATE SYNTHASE [NADPH] SMALL CHAIN-RELATED"/>
    <property type="match status" value="1"/>
</dbReference>
<evidence type="ECO:0000313" key="4">
    <source>
        <dbReference type="Proteomes" id="UP000746690"/>
    </source>
</evidence>
<dbReference type="InterPro" id="IPR030948">
    <property type="entry name" value="TAT_var_transloc_signal_dom"/>
</dbReference>
<dbReference type="PROSITE" id="PS51379">
    <property type="entry name" value="4FE4S_FER_2"/>
    <property type="match status" value="3"/>
</dbReference>
<organism evidence="3 4">
    <name type="scientific">Flavivirga algicola</name>
    <dbReference type="NCBI Taxonomy" id="2729136"/>
    <lineage>
        <taxon>Bacteria</taxon>
        <taxon>Pseudomonadati</taxon>
        <taxon>Bacteroidota</taxon>
        <taxon>Flavobacteriia</taxon>
        <taxon>Flavobacteriales</taxon>
        <taxon>Flavobacteriaceae</taxon>
        <taxon>Flavivirga</taxon>
    </lineage>
</organism>
<dbReference type="Gene3D" id="3.30.2070.10">
    <property type="entry name" value="Formate dehydrogenase/DMSO reductase"/>
    <property type="match status" value="1"/>
</dbReference>
<dbReference type="Proteomes" id="UP000746690">
    <property type="component" value="Unassembled WGS sequence"/>
</dbReference>
<dbReference type="CDD" id="cd10551">
    <property type="entry name" value="PsrB"/>
    <property type="match status" value="1"/>
</dbReference>
<evidence type="ECO:0000256" key="1">
    <source>
        <dbReference type="SAM" id="MobiDB-lite"/>
    </source>
</evidence>
<dbReference type="EMBL" id="JABBHF010000004">
    <property type="protein sequence ID" value="NMH87542.1"/>
    <property type="molecule type" value="Genomic_DNA"/>
</dbReference>
<reference evidence="3 4" key="1">
    <citation type="submission" date="2020-04" db="EMBL/GenBank/DDBJ databases">
        <title>A Flavivirga sp. nov.</title>
        <authorList>
            <person name="Sun X."/>
        </authorList>
    </citation>
    <scope>NUCLEOTIDE SEQUENCE [LARGE SCALE GENOMIC DNA]</scope>
    <source>
        <strain evidence="3 4">Y03</strain>
    </source>
</reference>
<feature type="region of interest" description="Disordered" evidence="1">
    <location>
        <begin position="535"/>
        <end position="555"/>
    </location>
</feature>
<dbReference type="InterPro" id="IPR017896">
    <property type="entry name" value="4Fe4S_Fe-S-bd"/>
</dbReference>
<dbReference type="Gene3D" id="3.40.50.740">
    <property type="match status" value="1"/>
</dbReference>
<evidence type="ECO:0000259" key="2">
    <source>
        <dbReference type="PROSITE" id="PS51379"/>
    </source>
</evidence>
<evidence type="ECO:0000313" key="3">
    <source>
        <dbReference type="EMBL" id="NMH87542.1"/>
    </source>
</evidence>
<proteinExistence type="predicted"/>
<dbReference type="PANTHER" id="PTHR42783">
    <property type="entry name" value="GLUTAMATE SYNTHASE [NADPH] SMALL CHAIN"/>
    <property type="match status" value="1"/>
</dbReference>
<gene>
    <name evidence="3" type="ORF">HHX25_08505</name>
</gene>
<dbReference type="Gene3D" id="3.30.70.20">
    <property type="match status" value="2"/>
</dbReference>
<sequence>MSSNKKYWKSVEELNENSSIVETLKQNEFVEEIPTDEFLGDKETLEETSTTRRDFLKYIGFSTAAASLAACEGPVKKSIPYVVQPTEIIPGVANHYATTIANGFDFASVLVKTREGRPIKIENNTMAATNGSANARVNASVLGLYDSLRVQGPKKAGNSISWNVFDAETSEKLTNIAAANKDIVLLTQTFASPSTSKLISEFKEKYGNVRHVIYDAVSESAALDAYQAKYGERGLANYDFSKAMTIVSVGADFLGDWQGGGFDSGYAKNRVPDHGKMSRHVQFESNMSLTGANADKRVPLKPTEQKLALAKLYSLITGNNVSVSGLSEQVEAAVKSAASQLKKARGNGVVVTGIQDVNAQTVALEINEYLTSKAFDPKTPVKTRQGNDKAVAGLITDMKAGKVGAIIMSGVNPIYTLPNALEFEEGLKKTQLSIAFSMKADETASKVEYLAAAPHYLESWGDVELKKGHYALTQPTIRPLFDTRQFQDALLKWTGNDLSYHNYIKEAWGTDILGGSSFNKALHDGVFVGSIATETEDTVEESSSSDNAEDTTETALSGNAAQALVASAKSKGLELTLYTKVGMGDGQQANNPWLQEFPDPITRTSWDNYLTVSKADADALGLTNENVANGALNSNYAKVTVNGVSVTAPVIIQPGQAKGSVGLSFGYGKKLGLKTEMQTGVNAYPLYQGFNNVQNVTVEAVGGEHEFACVQLHNTLMGRGDIVKETTLEIFNTKDKKHWNAIPVVSLNHEETPVTSPDVDLWDEFDRSIGHHFNLSIDLNACTGCGACVIACHAENNVPVVGKTEVRRSRDMHWLRIDRYYSSEESFEGDNTKKDSISGLGSSLSEFGEMENASENPQVAFQPVMCQHCNHAPCETVCPVAATSHGRQGQNHMAYNRCVGTRYCANNCPYKVRRFNWFLYNGNDEFDYHMNDDLGRMVLNPDVVVRSRGVMEKCSMCIQMTQKTILDAKRDGREIKDGEFQTACSAACSSGAMTFGDINDKESKVAKLKEDNRMYHLLEHVGTKPNVQYQTKVRNTTEA</sequence>
<dbReference type="SUPFAM" id="SSF53706">
    <property type="entry name" value="Formate dehydrogenase/DMSO reductase, domains 1-3"/>
    <property type="match status" value="1"/>
</dbReference>
<accession>A0ABX1RVF8</accession>
<feature type="domain" description="4Fe-4S ferredoxin-type" evidence="2">
    <location>
        <begin position="773"/>
        <end position="803"/>
    </location>
</feature>
<keyword evidence="4" id="KW-1185">Reference proteome</keyword>
<name>A0ABX1RVF8_9FLAO</name>
<feature type="domain" description="4Fe-4S ferredoxin-type" evidence="2">
    <location>
        <begin position="857"/>
        <end position="888"/>
    </location>
</feature>